<protein>
    <recommendedName>
        <fullName evidence="4">Caspase domain-containing protein</fullName>
    </recommendedName>
</protein>
<evidence type="ECO:0000313" key="3">
    <source>
        <dbReference type="Proteomes" id="UP000326950"/>
    </source>
</evidence>
<evidence type="ECO:0008006" key="4">
    <source>
        <dbReference type="Google" id="ProtNLM"/>
    </source>
</evidence>
<gene>
    <name evidence="2" type="ORF">BDV40DRAFT_290207</name>
</gene>
<keyword evidence="3" id="KW-1185">Reference proteome</keyword>
<dbReference type="OrthoDB" id="4760831at2759"/>
<evidence type="ECO:0000256" key="1">
    <source>
        <dbReference type="SAM" id="MobiDB-lite"/>
    </source>
</evidence>
<sequence length="354" mass="39801">MSALPSSGDHISLQDLEPLLKKLVDQHHRQFANALSLSISWQDDNTNASGDVSNFQAILRLFGYPTAEEYVIPDNACMPGWDIAVKIQGLIRQAMKMTGRTIILIHYAGHGLNHNERLFFCDSTEKKKFNVDRNLLNFVDSESNLTDSDNIDIVFIFDCCYSYLATRGYRGENRVVEVLAAVDAESKLAFSAGVRASFTGKLYAEILRRKQLGAKDVELADLIMYLRKESPVKKPAYRILVGVNSLRLLAETLTIGQLAAFCDWIWKLPREIGLSLELVFETQSMLMIFLAPFAFWLKLKDYRFVEFIGESDTGNLLLSIPTSSTPGPKEENIHPNPSHTASKPGYHSGRHCSY</sequence>
<accession>A0A5N6UPB8</accession>
<dbReference type="EMBL" id="ML738659">
    <property type="protein sequence ID" value="KAE8160330.1"/>
    <property type="molecule type" value="Genomic_DNA"/>
</dbReference>
<name>A0A5N6UPB8_ASPTM</name>
<evidence type="ECO:0000313" key="2">
    <source>
        <dbReference type="EMBL" id="KAE8160330.1"/>
    </source>
</evidence>
<reference evidence="2 3" key="1">
    <citation type="submission" date="2019-04" db="EMBL/GenBank/DDBJ databases">
        <title>Friends and foes A comparative genomics study of 23 Aspergillus species from section Flavi.</title>
        <authorList>
            <consortium name="DOE Joint Genome Institute"/>
            <person name="Kjaerbolling I."/>
            <person name="Vesth T."/>
            <person name="Frisvad J.C."/>
            <person name="Nybo J.L."/>
            <person name="Theobald S."/>
            <person name="Kildgaard S."/>
            <person name="Isbrandt T."/>
            <person name="Kuo A."/>
            <person name="Sato A."/>
            <person name="Lyhne E.K."/>
            <person name="Kogle M.E."/>
            <person name="Wiebenga A."/>
            <person name="Kun R.S."/>
            <person name="Lubbers R.J."/>
            <person name="Makela M.R."/>
            <person name="Barry K."/>
            <person name="Chovatia M."/>
            <person name="Clum A."/>
            <person name="Daum C."/>
            <person name="Haridas S."/>
            <person name="He G."/>
            <person name="LaButti K."/>
            <person name="Lipzen A."/>
            <person name="Mondo S."/>
            <person name="Riley R."/>
            <person name="Salamov A."/>
            <person name="Simmons B.A."/>
            <person name="Magnuson J.K."/>
            <person name="Henrissat B."/>
            <person name="Mortensen U.H."/>
            <person name="Larsen T.O."/>
            <person name="Devries R.P."/>
            <person name="Grigoriev I.V."/>
            <person name="Machida M."/>
            <person name="Baker S.E."/>
            <person name="Andersen M.R."/>
        </authorList>
    </citation>
    <scope>NUCLEOTIDE SEQUENCE [LARGE SCALE GENOMIC DNA]</scope>
    <source>
        <strain evidence="2 3">CBS 117626</strain>
    </source>
</reference>
<feature type="region of interest" description="Disordered" evidence="1">
    <location>
        <begin position="324"/>
        <end position="354"/>
    </location>
</feature>
<organism evidence="2 3">
    <name type="scientific">Aspergillus tamarii</name>
    <dbReference type="NCBI Taxonomy" id="41984"/>
    <lineage>
        <taxon>Eukaryota</taxon>
        <taxon>Fungi</taxon>
        <taxon>Dikarya</taxon>
        <taxon>Ascomycota</taxon>
        <taxon>Pezizomycotina</taxon>
        <taxon>Eurotiomycetes</taxon>
        <taxon>Eurotiomycetidae</taxon>
        <taxon>Eurotiales</taxon>
        <taxon>Aspergillaceae</taxon>
        <taxon>Aspergillus</taxon>
        <taxon>Aspergillus subgen. Circumdati</taxon>
    </lineage>
</organism>
<dbReference type="AlphaFoldDB" id="A0A5N6UPB8"/>
<dbReference type="Proteomes" id="UP000326950">
    <property type="component" value="Unassembled WGS sequence"/>
</dbReference>
<proteinExistence type="predicted"/>